<organism evidence="11 12">
    <name type="scientific">Actinidia rufa</name>
    <dbReference type="NCBI Taxonomy" id="165716"/>
    <lineage>
        <taxon>Eukaryota</taxon>
        <taxon>Viridiplantae</taxon>
        <taxon>Streptophyta</taxon>
        <taxon>Embryophyta</taxon>
        <taxon>Tracheophyta</taxon>
        <taxon>Spermatophyta</taxon>
        <taxon>Magnoliopsida</taxon>
        <taxon>eudicotyledons</taxon>
        <taxon>Gunneridae</taxon>
        <taxon>Pentapetalae</taxon>
        <taxon>asterids</taxon>
        <taxon>Ericales</taxon>
        <taxon>Actinidiaceae</taxon>
        <taxon>Actinidia</taxon>
    </lineage>
</organism>
<dbReference type="EMBL" id="BJWL01000013">
    <property type="protein sequence ID" value="GFY98840.1"/>
    <property type="molecule type" value="Genomic_DNA"/>
</dbReference>
<comment type="similarity">
    <text evidence="2">Belongs to the AB hydrolase superfamily. Lipase family.</text>
</comment>
<keyword evidence="3" id="KW-0150">Chloroplast</keyword>
<sequence length="435" mass="49673">MAISPAHTVLSCNSYEQKLFRSHATPRVLSKPTEAVPSETKADKPRPKPEPDHPPLAETWREFHGENNWEGLLDPMHPPLRAEVIRYGEMTQACYDAFDFDPYSKYCGSCKYAPQEFFKRLGMDHYGYDVARYLFATSNINLPNFFKKSRWPQVWSTNANWIGYIAVSNDERSKSLGRRDIIISWRGTVTNLEWVADLMDILTPVSKHIPCPDPTVKAEAGFLDLYTDKKVDCDYCHISAREQIETEVKKIVARYPNEELSISIMGHSLGSALAMLSGFDIVETGLNVTTDGRKIPVCIFSFAGPRVGNIGFKERVEKSGMPQFLMKFIEGLPWTYFHIGVKLQLDHKKSPYLRTEEDVGNFHNLEAHLHLIDGYHGEGKKFELTTGRDPALVNKSCDFLQDHLMIPPSWRQVENKGLVRTPDGRWTEPERPKHV</sequence>
<dbReference type="Pfam" id="PF01764">
    <property type="entry name" value="Lipase_3"/>
    <property type="match status" value="1"/>
</dbReference>
<dbReference type="SUPFAM" id="SSF53474">
    <property type="entry name" value="alpha/beta-Hydrolases"/>
    <property type="match status" value="1"/>
</dbReference>
<evidence type="ECO:0000256" key="3">
    <source>
        <dbReference type="ARBA" id="ARBA00022528"/>
    </source>
</evidence>
<dbReference type="AlphaFoldDB" id="A0A7J0FJH7"/>
<proteinExistence type="inferred from homology"/>
<dbReference type="GO" id="GO:0009507">
    <property type="term" value="C:chloroplast"/>
    <property type="evidence" value="ECO:0007669"/>
    <property type="project" value="UniProtKB-SubCell"/>
</dbReference>
<evidence type="ECO:0000256" key="9">
    <source>
        <dbReference type="SAM" id="MobiDB-lite"/>
    </source>
</evidence>
<keyword evidence="7" id="KW-0442">Lipid degradation</keyword>
<evidence type="ECO:0000256" key="1">
    <source>
        <dbReference type="ARBA" id="ARBA00004229"/>
    </source>
</evidence>
<dbReference type="InterPro" id="IPR002921">
    <property type="entry name" value="Fungal_lipase-type"/>
</dbReference>
<evidence type="ECO:0000256" key="6">
    <source>
        <dbReference type="ARBA" id="ARBA00022946"/>
    </source>
</evidence>
<accession>A0A7J0FJH7</accession>
<dbReference type="PANTHER" id="PTHR31403">
    <property type="entry name" value="PHOSPHOLIPASE A1-IBETA2, CHLOROPLASTIC"/>
    <property type="match status" value="1"/>
</dbReference>
<keyword evidence="4" id="KW-0934">Plastid</keyword>
<feature type="region of interest" description="Disordered" evidence="9">
    <location>
        <begin position="26"/>
        <end position="57"/>
    </location>
</feature>
<dbReference type="Proteomes" id="UP000585474">
    <property type="component" value="Unassembled WGS sequence"/>
</dbReference>
<reference evidence="11 12" key="1">
    <citation type="submission" date="2019-07" db="EMBL/GenBank/DDBJ databases">
        <title>De Novo Assembly of kiwifruit Actinidia rufa.</title>
        <authorList>
            <person name="Sugita-Konishi S."/>
            <person name="Sato K."/>
            <person name="Mori E."/>
            <person name="Abe Y."/>
            <person name="Kisaki G."/>
            <person name="Hamano K."/>
            <person name="Suezawa K."/>
            <person name="Otani M."/>
            <person name="Fukuda T."/>
            <person name="Manabe T."/>
            <person name="Gomi K."/>
            <person name="Tabuchi M."/>
            <person name="Akimitsu K."/>
            <person name="Kataoka I."/>
        </authorList>
    </citation>
    <scope>NUCLEOTIDE SEQUENCE [LARGE SCALE GENOMIC DNA]</scope>
    <source>
        <strain evidence="12">cv. Fuchu</strain>
    </source>
</reference>
<comment type="caution">
    <text evidence="11">The sequence shown here is derived from an EMBL/GenBank/DDBJ whole genome shotgun (WGS) entry which is preliminary data.</text>
</comment>
<dbReference type="GO" id="GO:0008970">
    <property type="term" value="F:phospholipase A1 activity"/>
    <property type="evidence" value="ECO:0007669"/>
    <property type="project" value="UniProtKB-ARBA"/>
</dbReference>
<dbReference type="FunFam" id="3.40.50.1820:FF:000065">
    <property type="entry name" value="Phospholipase A1-II 3"/>
    <property type="match status" value="1"/>
</dbReference>
<name>A0A7J0FJH7_9ERIC</name>
<gene>
    <name evidence="11" type="ORF">Acr_13g0002410</name>
</gene>
<dbReference type="OrthoDB" id="438440at2759"/>
<dbReference type="GO" id="GO:0016042">
    <property type="term" value="P:lipid catabolic process"/>
    <property type="evidence" value="ECO:0007669"/>
    <property type="project" value="UniProtKB-KW"/>
</dbReference>
<dbReference type="CDD" id="cd00519">
    <property type="entry name" value="Lipase_3"/>
    <property type="match status" value="1"/>
</dbReference>
<evidence type="ECO:0000256" key="4">
    <source>
        <dbReference type="ARBA" id="ARBA00022640"/>
    </source>
</evidence>
<protein>
    <submittedName>
        <fullName evidence="11">Alpha/beta-Hydrolases superfamily protein</fullName>
    </submittedName>
</protein>
<keyword evidence="8" id="KW-0443">Lipid metabolism</keyword>
<feature type="compositionally biased region" description="Basic and acidic residues" evidence="9">
    <location>
        <begin position="40"/>
        <end position="57"/>
    </location>
</feature>
<evidence type="ECO:0000313" key="11">
    <source>
        <dbReference type="EMBL" id="GFY98840.1"/>
    </source>
</evidence>
<keyword evidence="5 11" id="KW-0378">Hydrolase</keyword>
<evidence type="ECO:0000256" key="2">
    <source>
        <dbReference type="ARBA" id="ARBA00010701"/>
    </source>
</evidence>
<keyword evidence="12" id="KW-1185">Reference proteome</keyword>
<dbReference type="PANTHER" id="PTHR31403:SF51">
    <property type="entry name" value="PHOSPHOLIPASE A1-IGAMMA2, CHLOROPLASTIC"/>
    <property type="match status" value="1"/>
</dbReference>
<feature type="domain" description="Fungal lipase-type" evidence="10">
    <location>
        <begin position="182"/>
        <end position="320"/>
    </location>
</feature>
<evidence type="ECO:0000256" key="7">
    <source>
        <dbReference type="ARBA" id="ARBA00022963"/>
    </source>
</evidence>
<dbReference type="Gene3D" id="3.40.50.1820">
    <property type="entry name" value="alpha/beta hydrolase"/>
    <property type="match status" value="1"/>
</dbReference>
<evidence type="ECO:0000256" key="8">
    <source>
        <dbReference type="ARBA" id="ARBA00023098"/>
    </source>
</evidence>
<dbReference type="InterPro" id="IPR029058">
    <property type="entry name" value="AB_hydrolase_fold"/>
</dbReference>
<evidence type="ECO:0000256" key="5">
    <source>
        <dbReference type="ARBA" id="ARBA00022801"/>
    </source>
</evidence>
<evidence type="ECO:0000259" key="10">
    <source>
        <dbReference type="Pfam" id="PF01764"/>
    </source>
</evidence>
<keyword evidence="6" id="KW-0809">Transit peptide</keyword>
<comment type="subcellular location">
    <subcellularLocation>
        <location evidence="1">Plastid</location>
        <location evidence="1">Chloroplast</location>
    </subcellularLocation>
</comment>
<evidence type="ECO:0000313" key="12">
    <source>
        <dbReference type="Proteomes" id="UP000585474"/>
    </source>
</evidence>
<dbReference type="GO" id="GO:0047714">
    <property type="term" value="F:galactolipase activity"/>
    <property type="evidence" value="ECO:0007669"/>
    <property type="project" value="UniProtKB-ARBA"/>
</dbReference>